<feature type="domain" description="DinB-like" evidence="1">
    <location>
        <begin position="20"/>
        <end position="150"/>
    </location>
</feature>
<dbReference type="InterPro" id="IPR024775">
    <property type="entry name" value="DinB-like"/>
</dbReference>
<dbReference type="Pfam" id="PF12867">
    <property type="entry name" value="DinB_2"/>
    <property type="match status" value="1"/>
</dbReference>
<proteinExistence type="predicted"/>
<comment type="caution">
    <text evidence="2">The sequence shown here is derived from an EMBL/GenBank/DDBJ whole genome shotgun (WGS) entry which is preliminary data.</text>
</comment>
<name>A0A6B1FVZ5_9CHLR</name>
<keyword evidence="2" id="KW-0378">Hydrolase</keyword>
<dbReference type="EMBL" id="VYDA01000037">
    <property type="protein sequence ID" value="MYH60420.1"/>
    <property type="molecule type" value="Genomic_DNA"/>
</dbReference>
<protein>
    <submittedName>
        <fullName evidence="2">Metal-dependent hydrolase</fullName>
    </submittedName>
</protein>
<evidence type="ECO:0000313" key="2">
    <source>
        <dbReference type="EMBL" id="MYH60420.1"/>
    </source>
</evidence>
<evidence type="ECO:0000259" key="1">
    <source>
        <dbReference type="Pfam" id="PF12867"/>
    </source>
</evidence>
<gene>
    <name evidence="2" type="ORF">F4148_01150</name>
</gene>
<dbReference type="AlphaFoldDB" id="A0A6B1FVZ5"/>
<dbReference type="Gene3D" id="1.20.120.450">
    <property type="entry name" value="dinb family like domain"/>
    <property type="match status" value="1"/>
</dbReference>
<dbReference type="GO" id="GO:0016787">
    <property type="term" value="F:hydrolase activity"/>
    <property type="evidence" value="ECO:0007669"/>
    <property type="project" value="UniProtKB-KW"/>
</dbReference>
<dbReference type="SUPFAM" id="SSF109854">
    <property type="entry name" value="DinB/YfiT-like putative metalloenzymes"/>
    <property type="match status" value="1"/>
</dbReference>
<sequence length="159" mass="17752">MPASSAREDAIDKIRRLPLQVEELVSGLSPQELTAKPLAGEWTVAQNVHHLADSHINSYVRCKLMATEDNPTLKPYDEGAWALLTDGSSDDLSDSIALLKALHARWVVFWENLPEDAWQRTGQHPESGPVTLARQLELYVQHGEAHLDQIRRTLAASKK</sequence>
<accession>A0A6B1FVZ5</accession>
<reference evidence="2" key="1">
    <citation type="submission" date="2019-09" db="EMBL/GenBank/DDBJ databases">
        <title>Characterisation of the sponge microbiome using genome-centric metagenomics.</title>
        <authorList>
            <person name="Engelberts J.P."/>
            <person name="Robbins S.J."/>
            <person name="De Goeij J.M."/>
            <person name="Aranda M."/>
            <person name="Bell S.C."/>
            <person name="Webster N.S."/>
        </authorList>
    </citation>
    <scope>NUCLEOTIDE SEQUENCE</scope>
    <source>
        <strain evidence="2">SB0675_bin_29</strain>
    </source>
</reference>
<organism evidence="2">
    <name type="scientific">Caldilineaceae bacterium SB0675_bin_29</name>
    <dbReference type="NCBI Taxonomy" id="2605266"/>
    <lineage>
        <taxon>Bacteria</taxon>
        <taxon>Bacillati</taxon>
        <taxon>Chloroflexota</taxon>
        <taxon>Caldilineae</taxon>
        <taxon>Caldilineales</taxon>
        <taxon>Caldilineaceae</taxon>
    </lineage>
</organism>
<dbReference type="InterPro" id="IPR034660">
    <property type="entry name" value="DinB/YfiT-like"/>
</dbReference>